<dbReference type="OrthoDB" id="9907436at2"/>
<dbReference type="AlphaFoldDB" id="A0A178HXY4"/>
<dbReference type="STRING" id="1770058.A3840_08765"/>
<evidence type="ECO:0000313" key="1">
    <source>
        <dbReference type="EMBL" id="OAM77712.1"/>
    </source>
</evidence>
<protein>
    <submittedName>
        <fullName evidence="1">Uncharacterized protein</fullName>
    </submittedName>
</protein>
<evidence type="ECO:0000313" key="2">
    <source>
        <dbReference type="Proteomes" id="UP000078389"/>
    </source>
</evidence>
<gene>
    <name evidence="1" type="ORF">A3840_08765</name>
</gene>
<comment type="caution">
    <text evidence="1">The sequence shown here is derived from an EMBL/GenBank/DDBJ whole genome shotgun (WGS) entry which is preliminary data.</text>
</comment>
<keyword evidence="2" id="KW-1185">Reference proteome</keyword>
<sequence length="65" mass="6962">MTNIELNKGSDDKLHLRVGSEYAVGANITSIQTMGDELVAVVTIPIKHVRFGSVGNVVPFVRPVA</sequence>
<reference evidence="1 2" key="1">
    <citation type="submission" date="2016-03" db="EMBL/GenBank/DDBJ databases">
        <title>Genome sequencing of Devosia sp. S37.</title>
        <authorList>
            <person name="Mohd Nor M."/>
        </authorList>
    </citation>
    <scope>NUCLEOTIDE SEQUENCE [LARGE SCALE GENOMIC DNA]</scope>
    <source>
        <strain evidence="1 2">S37</strain>
    </source>
</reference>
<accession>A0A178HXY4</accession>
<dbReference type="Proteomes" id="UP000078389">
    <property type="component" value="Unassembled WGS sequence"/>
</dbReference>
<dbReference type="EMBL" id="LVVY01000079">
    <property type="protein sequence ID" value="OAM77712.1"/>
    <property type="molecule type" value="Genomic_DNA"/>
</dbReference>
<dbReference type="RefSeq" id="WP_067454976.1">
    <property type="nucleotide sequence ID" value="NZ_LVVY01000079.1"/>
</dbReference>
<organism evidence="1 2">
    <name type="scientific">Devosia elaeis</name>
    <dbReference type="NCBI Taxonomy" id="1770058"/>
    <lineage>
        <taxon>Bacteria</taxon>
        <taxon>Pseudomonadati</taxon>
        <taxon>Pseudomonadota</taxon>
        <taxon>Alphaproteobacteria</taxon>
        <taxon>Hyphomicrobiales</taxon>
        <taxon>Devosiaceae</taxon>
        <taxon>Devosia</taxon>
    </lineage>
</organism>
<proteinExistence type="predicted"/>
<name>A0A178HXY4_9HYPH</name>